<keyword evidence="1" id="KW-0175">Coiled coil</keyword>
<feature type="compositionally biased region" description="Polar residues" evidence="2">
    <location>
        <begin position="155"/>
        <end position="170"/>
    </location>
</feature>
<dbReference type="Proteomes" id="UP000789901">
    <property type="component" value="Unassembled WGS sequence"/>
</dbReference>
<evidence type="ECO:0000256" key="2">
    <source>
        <dbReference type="SAM" id="MobiDB-lite"/>
    </source>
</evidence>
<keyword evidence="4" id="KW-1185">Reference proteome</keyword>
<name>A0ABN7XLG8_GIGMA</name>
<feature type="non-terminal residue" evidence="3">
    <location>
        <position position="1"/>
    </location>
</feature>
<organism evidence="3 4">
    <name type="scientific">Gigaspora margarita</name>
    <dbReference type="NCBI Taxonomy" id="4874"/>
    <lineage>
        <taxon>Eukaryota</taxon>
        <taxon>Fungi</taxon>
        <taxon>Fungi incertae sedis</taxon>
        <taxon>Mucoromycota</taxon>
        <taxon>Glomeromycotina</taxon>
        <taxon>Glomeromycetes</taxon>
        <taxon>Diversisporales</taxon>
        <taxon>Gigasporaceae</taxon>
        <taxon>Gigaspora</taxon>
    </lineage>
</organism>
<comment type="caution">
    <text evidence="3">The sequence shown here is derived from an EMBL/GenBank/DDBJ whole genome shotgun (WGS) entry which is preliminary data.</text>
</comment>
<evidence type="ECO:0000256" key="1">
    <source>
        <dbReference type="SAM" id="Coils"/>
    </source>
</evidence>
<protein>
    <submittedName>
        <fullName evidence="3">29072_t:CDS:1</fullName>
    </submittedName>
</protein>
<proteinExistence type="predicted"/>
<dbReference type="EMBL" id="CAJVQB010156694">
    <property type="protein sequence ID" value="CAG8856157.1"/>
    <property type="molecule type" value="Genomic_DNA"/>
</dbReference>
<accession>A0ABN7XLG8</accession>
<evidence type="ECO:0000313" key="4">
    <source>
        <dbReference type="Proteomes" id="UP000789901"/>
    </source>
</evidence>
<feature type="coiled-coil region" evidence="1">
    <location>
        <begin position="43"/>
        <end position="70"/>
    </location>
</feature>
<reference evidence="3 4" key="1">
    <citation type="submission" date="2021-06" db="EMBL/GenBank/DDBJ databases">
        <authorList>
            <person name="Kallberg Y."/>
            <person name="Tangrot J."/>
            <person name="Rosling A."/>
        </authorList>
    </citation>
    <scope>NUCLEOTIDE SEQUENCE [LARGE SCALE GENOMIC DNA]</scope>
    <source>
        <strain evidence="3 4">120-4 pot B 10/14</strain>
    </source>
</reference>
<gene>
    <name evidence="3" type="ORF">GMARGA_LOCUS44978</name>
</gene>
<feature type="non-terminal residue" evidence="3">
    <location>
        <position position="170"/>
    </location>
</feature>
<sequence>MTKEQLQKELVEIVKEGVKPSDIKRLKRSRSLGDIPSIPNPELISLRAENQALKKQIQELEKAQEEQEVFVDVPEESVAELKDQILQLRIEKIKEFGEYLEQKKELEKDLESNINYGTQEIQRLENKLKSINRKRLELQDQLGQSQSKNARLESQLLNTETKETLPTTPN</sequence>
<feature type="region of interest" description="Disordered" evidence="2">
    <location>
        <begin position="140"/>
        <end position="170"/>
    </location>
</feature>
<evidence type="ECO:0000313" key="3">
    <source>
        <dbReference type="EMBL" id="CAG8856157.1"/>
    </source>
</evidence>